<dbReference type="Gene3D" id="1.10.10.1320">
    <property type="entry name" value="Anti-sigma factor, zinc-finger domain"/>
    <property type="match status" value="1"/>
</dbReference>
<dbReference type="AlphaFoldDB" id="A0A348G3Q0"/>
<organism evidence="2 3">
    <name type="scientific">Blastochloris tepida</name>
    <dbReference type="NCBI Taxonomy" id="2233851"/>
    <lineage>
        <taxon>Bacteria</taxon>
        <taxon>Pseudomonadati</taxon>
        <taxon>Pseudomonadota</taxon>
        <taxon>Alphaproteobacteria</taxon>
        <taxon>Hyphomicrobiales</taxon>
        <taxon>Blastochloridaceae</taxon>
        <taxon>Blastochloris</taxon>
    </lineage>
</organism>
<keyword evidence="3" id="KW-1185">Reference proteome</keyword>
<dbReference type="RefSeq" id="WP_126401319.1">
    <property type="nucleotide sequence ID" value="NZ_AP018907.1"/>
</dbReference>
<dbReference type="KEGG" id="blag:BLTE_28680"/>
<keyword evidence="1" id="KW-0812">Transmembrane</keyword>
<keyword evidence="1" id="KW-0472">Membrane</keyword>
<evidence type="ECO:0000256" key="1">
    <source>
        <dbReference type="SAM" id="Phobius"/>
    </source>
</evidence>
<evidence type="ECO:0000313" key="2">
    <source>
        <dbReference type="EMBL" id="BBF94183.1"/>
    </source>
</evidence>
<evidence type="ECO:0008006" key="4">
    <source>
        <dbReference type="Google" id="ProtNLM"/>
    </source>
</evidence>
<dbReference type="OrthoDB" id="7877390at2"/>
<keyword evidence="1" id="KW-1133">Transmembrane helix</keyword>
<accession>A0A348G3Q0</accession>
<reference evidence="2 3" key="1">
    <citation type="submission" date="2018-08" db="EMBL/GenBank/DDBJ databases">
        <title>Complete genome sequencing of Blastochloris tepida GI.</title>
        <authorList>
            <person name="Tsukatani Y."/>
            <person name="Mori H."/>
        </authorList>
    </citation>
    <scope>NUCLEOTIDE SEQUENCE [LARGE SCALE GENOMIC DNA]</scope>
    <source>
        <strain evidence="2 3">GI</strain>
    </source>
</reference>
<evidence type="ECO:0000313" key="3">
    <source>
        <dbReference type="Proteomes" id="UP000266934"/>
    </source>
</evidence>
<dbReference type="Proteomes" id="UP000266934">
    <property type="component" value="Chromosome"/>
</dbReference>
<proteinExistence type="predicted"/>
<dbReference type="EMBL" id="AP018907">
    <property type="protein sequence ID" value="BBF94183.1"/>
    <property type="molecule type" value="Genomic_DNA"/>
</dbReference>
<name>A0A348G3Q0_9HYPH</name>
<dbReference type="InterPro" id="IPR041916">
    <property type="entry name" value="Anti_sigma_zinc_sf"/>
</dbReference>
<sequence length="222" mass="23490">MTGLKDERVAIDELLPWYATGRLPAAEAARVEAALRADPELARRLDLVRDEFGETIRLNERLGAPSTHAIETLFAKIDAEPKYPLATPGGLASRLSEWLAALAPRTLALAVTAAALALVVQAGIIGSLLIEDRPAGFSTASAPTAEPQGGSFVLVGFTETATAAQVLAFLKANNAVIVDGPRAGGLFKLRVSAERLPPEDLDKRVKRLAADRTLVRLAAPVQ</sequence>
<feature type="transmembrane region" description="Helical" evidence="1">
    <location>
        <begin position="107"/>
        <end position="130"/>
    </location>
</feature>
<gene>
    <name evidence="2" type="ORF">BLTE_28680</name>
</gene>
<protein>
    <recommendedName>
        <fullName evidence="4">Zinc-finger domain-containing protein</fullName>
    </recommendedName>
</protein>